<dbReference type="InterPro" id="IPR032675">
    <property type="entry name" value="LRR_dom_sf"/>
</dbReference>
<reference evidence="2 3" key="1">
    <citation type="submission" date="2024-02" db="EMBL/GenBank/DDBJ databases">
        <title>High-quality chromosome-scale genome assembly of Pensacola bahiagrass (Paspalum notatum Flugge var. saurae).</title>
        <authorList>
            <person name="Vega J.M."/>
            <person name="Podio M."/>
            <person name="Orjuela J."/>
            <person name="Siena L.A."/>
            <person name="Pessino S.C."/>
            <person name="Combes M.C."/>
            <person name="Mariac C."/>
            <person name="Albertini E."/>
            <person name="Pupilli F."/>
            <person name="Ortiz J.P.A."/>
            <person name="Leblanc O."/>
        </authorList>
    </citation>
    <scope>NUCLEOTIDE SEQUENCE [LARGE SCALE GENOMIC DNA]</scope>
    <source>
        <strain evidence="2">R1</strain>
        <tissue evidence="2">Leaf</tissue>
    </source>
</reference>
<dbReference type="InterPro" id="IPR057135">
    <property type="entry name" value="At4g27190-like_LRR"/>
</dbReference>
<dbReference type="PANTHER" id="PTHR33463:SF194">
    <property type="entry name" value="OS04G0431700 PROTEIN"/>
    <property type="match status" value="1"/>
</dbReference>
<feature type="domain" description="Disease resistance protein At4g27190-like leucine-rich repeats" evidence="1">
    <location>
        <begin position="588"/>
        <end position="698"/>
    </location>
</feature>
<organism evidence="2 3">
    <name type="scientific">Paspalum notatum var. saurae</name>
    <dbReference type="NCBI Taxonomy" id="547442"/>
    <lineage>
        <taxon>Eukaryota</taxon>
        <taxon>Viridiplantae</taxon>
        <taxon>Streptophyta</taxon>
        <taxon>Embryophyta</taxon>
        <taxon>Tracheophyta</taxon>
        <taxon>Spermatophyta</taxon>
        <taxon>Magnoliopsida</taxon>
        <taxon>Liliopsida</taxon>
        <taxon>Poales</taxon>
        <taxon>Poaceae</taxon>
        <taxon>PACMAD clade</taxon>
        <taxon>Panicoideae</taxon>
        <taxon>Andropogonodae</taxon>
        <taxon>Paspaleae</taxon>
        <taxon>Paspalinae</taxon>
        <taxon>Paspalum</taxon>
    </lineage>
</organism>
<keyword evidence="3" id="KW-1185">Reference proteome</keyword>
<dbReference type="SUPFAM" id="SSF52058">
    <property type="entry name" value="L domain-like"/>
    <property type="match status" value="1"/>
</dbReference>
<evidence type="ECO:0000313" key="2">
    <source>
        <dbReference type="EMBL" id="WVZ95459.1"/>
    </source>
</evidence>
<dbReference type="Proteomes" id="UP001341281">
    <property type="component" value="Chromosome 09"/>
</dbReference>
<evidence type="ECO:0000313" key="3">
    <source>
        <dbReference type="Proteomes" id="UP001341281"/>
    </source>
</evidence>
<sequence length="782" mass="89831">MQRKIAGQLKLDQKTTDMFEERDGEDDFNGVDHGSRDVIWEVSERIDQTLRESRCMVVFLNGSYDEIDLREFGISSGYHCLVIWTFSRRFMTIHGYNVEEINKVWENFRLTNLFLHTWELPIDLSDSQLNALFREEAASIVARYPFMWDMDLTMVIECWCYGFFLRRGSLHSTIGLDWAAHVPNFWMCDGIIQEGGRAREICNALHSTLSYEGDVPQLVKVFAWMMNSLKTSALVVEDKDGDQSIYTWPCRWIFITSKNNIVQDKMQTVFFISPPFLHCHTLRFLGLSNCTNQNDTTEHEGGDYVSKWTFLHRLWVIDLRYTNWAEILSEEKIGLIANLTELNVEGVTCWQYTSQLQKRLLNLQKLRIIKTPKHETSMYINSFVDEKRLEMLDLSGNNDMKILPANLSKASMLQLLVLDGCDDSIPLDINLFVQPEATSSKEIMIESSDQTRYVVAAYDQYGDVFTKIGDWPTPIEAFPHAPAGQLDRHIEIGDGSCSVQSEVEANRYGANLANLMTKHIQSLYVHDVSTNSNIMPTEELSFYLRWCRVERCPNLLAVFPPGAYNYSGSMETIWVSDLRMARCVWSKGATGWDHRLFSGLQHLHLRRCPSLQFALAMGILSSFRSLVTLHIIHCGILRHVFVPGNVNHLHHPSVEFPKLTTIHLHDVPALREMCEAVVMVAPALKTIKIRGCWSLRRLPALKQGMRRKPTVEMEKDVWDALEWDGVEAGHHPSLYEAPVHSRHYRRRMLRITVLSLVAASDQYSFPKVCASVLDQFETAGAQ</sequence>
<proteinExistence type="predicted"/>
<dbReference type="AlphaFoldDB" id="A0AAQ3UNB0"/>
<name>A0AAQ3UNB0_PASNO</name>
<dbReference type="InterPro" id="IPR050905">
    <property type="entry name" value="Plant_NBS-LRR"/>
</dbReference>
<dbReference type="PANTHER" id="PTHR33463">
    <property type="entry name" value="NB-ARC DOMAIN-CONTAINING PROTEIN-RELATED"/>
    <property type="match status" value="1"/>
</dbReference>
<evidence type="ECO:0000259" key="1">
    <source>
        <dbReference type="Pfam" id="PF23247"/>
    </source>
</evidence>
<dbReference type="EMBL" id="CP144753">
    <property type="protein sequence ID" value="WVZ95459.1"/>
    <property type="molecule type" value="Genomic_DNA"/>
</dbReference>
<gene>
    <name evidence="2" type="ORF">U9M48_041222</name>
</gene>
<dbReference type="Pfam" id="PF23247">
    <property type="entry name" value="LRR_RPS2"/>
    <property type="match status" value="1"/>
</dbReference>
<dbReference type="Gene3D" id="3.80.10.10">
    <property type="entry name" value="Ribonuclease Inhibitor"/>
    <property type="match status" value="2"/>
</dbReference>
<accession>A0AAQ3UNB0</accession>
<protein>
    <recommendedName>
        <fullName evidence="1">Disease resistance protein At4g27190-like leucine-rich repeats domain-containing protein</fullName>
    </recommendedName>
</protein>